<protein>
    <recommendedName>
        <fullName evidence="3">DUF4253 domain-containing protein</fullName>
    </recommendedName>
</protein>
<keyword evidence="2" id="KW-1185">Reference proteome</keyword>
<evidence type="ECO:0000313" key="1">
    <source>
        <dbReference type="EMBL" id="WBO62804.1"/>
    </source>
</evidence>
<dbReference type="Proteomes" id="UP001212326">
    <property type="component" value="Chromosome"/>
</dbReference>
<dbReference type="RefSeq" id="WP_270080714.1">
    <property type="nucleotide sequence ID" value="NZ_CP115300.1"/>
</dbReference>
<name>A0ABY7NYG1_9ACTN</name>
<proteinExistence type="predicted"/>
<organism evidence="1 2">
    <name type="scientific">Streptomyces camelliae</name>
    <dbReference type="NCBI Taxonomy" id="3004093"/>
    <lineage>
        <taxon>Bacteria</taxon>
        <taxon>Bacillati</taxon>
        <taxon>Actinomycetota</taxon>
        <taxon>Actinomycetes</taxon>
        <taxon>Kitasatosporales</taxon>
        <taxon>Streptomycetaceae</taxon>
        <taxon>Streptomyces</taxon>
    </lineage>
</organism>
<evidence type="ECO:0000313" key="2">
    <source>
        <dbReference type="Proteomes" id="UP001212326"/>
    </source>
</evidence>
<gene>
    <name evidence="1" type="ORF">O1G22_08230</name>
</gene>
<dbReference type="EMBL" id="CP115300">
    <property type="protein sequence ID" value="WBO62804.1"/>
    <property type="molecule type" value="Genomic_DNA"/>
</dbReference>
<accession>A0ABY7NYG1</accession>
<sequence>MAETTGGPMGVLTDYFRAADAASVVKVLERTDGGSPVLPRPGVFDGVEAKRLDPVLVLGELIAAIREVPWSVDIVSETCVWPATPAPGPDGPASDDDPWATGPWVTELGTGVRDILAAVPDAEVPAAVARWVECEELRGTEAEDIRPLAEELIQLARRAHEAEERLYCWMCL</sequence>
<evidence type="ECO:0008006" key="3">
    <source>
        <dbReference type="Google" id="ProtNLM"/>
    </source>
</evidence>
<reference evidence="1 2" key="1">
    <citation type="submission" date="2022-12" db="EMBL/GenBank/DDBJ databases">
        <authorList>
            <person name="Mo P."/>
        </authorList>
    </citation>
    <scope>NUCLEOTIDE SEQUENCE [LARGE SCALE GENOMIC DNA]</scope>
    <source>
        <strain evidence="1 2">HUAS 2-6</strain>
    </source>
</reference>